<dbReference type="InterPro" id="IPR023780">
    <property type="entry name" value="Chromo_domain"/>
</dbReference>
<proteinExistence type="predicted"/>
<accession>A0A1D1V8P3</accession>
<dbReference type="Pfam" id="PF00385">
    <property type="entry name" value="Chromo"/>
    <property type="match status" value="1"/>
</dbReference>
<dbReference type="InterPro" id="IPR052458">
    <property type="entry name" value="PcG_PRC1-like_component"/>
</dbReference>
<comment type="caution">
    <text evidence="5">The sequence shown here is derived from an EMBL/GenBank/DDBJ whole genome shotgun (WGS) entry which is preliminary data.</text>
</comment>
<evidence type="ECO:0000256" key="1">
    <source>
        <dbReference type="ARBA" id="ARBA00004123"/>
    </source>
</evidence>
<dbReference type="GO" id="GO:0000785">
    <property type="term" value="C:chromatin"/>
    <property type="evidence" value="ECO:0007669"/>
    <property type="project" value="TreeGrafter"/>
</dbReference>
<dbReference type="GO" id="GO:0003682">
    <property type="term" value="F:chromatin binding"/>
    <property type="evidence" value="ECO:0007669"/>
    <property type="project" value="TreeGrafter"/>
</dbReference>
<dbReference type="EMBL" id="BDGG01000003">
    <property type="protein sequence ID" value="GAU96057.1"/>
    <property type="molecule type" value="Genomic_DNA"/>
</dbReference>
<feature type="compositionally biased region" description="Basic residues" evidence="3">
    <location>
        <begin position="67"/>
        <end position="76"/>
    </location>
</feature>
<dbReference type="AlphaFoldDB" id="A0A1D1V8P3"/>
<feature type="region of interest" description="Disordered" evidence="3">
    <location>
        <begin position="59"/>
        <end position="198"/>
    </location>
</feature>
<gene>
    <name evidence="5" type="primary">RvY_07556-1</name>
    <name evidence="5" type="synonym">RvY_07556.1</name>
    <name evidence="5" type="ORF">RvY_07556</name>
</gene>
<evidence type="ECO:0000313" key="6">
    <source>
        <dbReference type="Proteomes" id="UP000186922"/>
    </source>
</evidence>
<dbReference type="PROSITE" id="PS00598">
    <property type="entry name" value="CHROMO_1"/>
    <property type="match status" value="1"/>
</dbReference>
<evidence type="ECO:0000259" key="4">
    <source>
        <dbReference type="PROSITE" id="PS50013"/>
    </source>
</evidence>
<dbReference type="Gene3D" id="2.40.50.40">
    <property type="match status" value="1"/>
</dbReference>
<feature type="compositionally biased region" description="Basic and acidic residues" evidence="3">
    <location>
        <begin position="139"/>
        <end position="156"/>
    </location>
</feature>
<dbReference type="PROSITE" id="PS50013">
    <property type="entry name" value="CHROMO_2"/>
    <property type="match status" value="1"/>
</dbReference>
<feature type="compositionally biased region" description="Basic and acidic residues" evidence="3">
    <location>
        <begin position="170"/>
        <end position="184"/>
    </location>
</feature>
<dbReference type="PANTHER" id="PTHR46389">
    <property type="entry name" value="POLYCOMB GROUP PROTEIN PC"/>
    <property type="match status" value="1"/>
</dbReference>
<dbReference type="Proteomes" id="UP000186922">
    <property type="component" value="Unassembled WGS sequence"/>
</dbReference>
<name>A0A1D1V8P3_RAMVA</name>
<dbReference type="SMART" id="SM00298">
    <property type="entry name" value="CHROMO"/>
    <property type="match status" value="1"/>
</dbReference>
<feature type="domain" description="Chromo" evidence="4">
    <location>
        <begin position="11"/>
        <end position="69"/>
    </location>
</feature>
<evidence type="ECO:0000256" key="3">
    <source>
        <dbReference type="SAM" id="MobiDB-lite"/>
    </source>
</evidence>
<dbReference type="SUPFAM" id="SSF54160">
    <property type="entry name" value="Chromo domain-like"/>
    <property type="match status" value="1"/>
</dbReference>
<dbReference type="GO" id="GO:0000122">
    <property type="term" value="P:negative regulation of transcription by RNA polymerase II"/>
    <property type="evidence" value="ECO:0007669"/>
    <property type="project" value="TreeGrafter"/>
</dbReference>
<keyword evidence="2" id="KW-0539">Nucleus</keyword>
<protein>
    <recommendedName>
        <fullName evidence="4">Chromo domain-containing protein</fullName>
    </recommendedName>
</protein>
<evidence type="ECO:0000313" key="5">
    <source>
        <dbReference type="EMBL" id="GAU96057.1"/>
    </source>
</evidence>
<dbReference type="OrthoDB" id="1918685at2759"/>
<dbReference type="InterPro" id="IPR023779">
    <property type="entry name" value="Chromodomain_CS"/>
</dbReference>
<dbReference type="STRING" id="947166.A0A1D1V8P3"/>
<reference evidence="5 6" key="1">
    <citation type="journal article" date="2016" name="Nat. Commun.">
        <title>Extremotolerant tardigrade genome and improved radiotolerance of human cultured cells by tardigrade-unique protein.</title>
        <authorList>
            <person name="Hashimoto T."/>
            <person name="Horikawa D.D."/>
            <person name="Saito Y."/>
            <person name="Kuwahara H."/>
            <person name="Kozuka-Hata H."/>
            <person name="Shin-I T."/>
            <person name="Minakuchi Y."/>
            <person name="Ohishi K."/>
            <person name="Motoyama A."/>
            <person name="Aizu T."/>
            <person name="Enomoto A."/>
            <person name="Kondo K."/>
            <person name="Tanaka S."/>
            <person name="Hara Y."/>
            <person name="Koshikawa S."/>
            <person name="Sagara H."/>
            <person name="Miura T."/>
            <person name="Yokobori S."/>
            <person name="Miyagawa K."/>
            <person name="Suzuki Y."/>
            <person name="Kubo T."/>
            <person name="Oyama M."/>
            <person name="Kohara Y."/>
            <person name="Fujiyama A."/>
            <person name="Arakawa K."/>
            <person name="Katayama T."/>
            <person name="Toyoda A."/>
            <person name="Kunieda T."/>
        </authorList>
    </citation>
    <scope>NUCLEOTIDE SEQUENCE [LARGE SCALE GENOMIC DNA]</scope>
    <source>
        <strain evidence="5 6">YOKOZUNA-1</strain>
    </source>
</reference>
<dbReference type="InterPro" id="IPR016197">
    <property type="entry name" value="Chromo-like_dom_sf"/>
</dbReference>
<dbReference type="PANTHER" id="PTHR46389:SF3">
    <property type="entry name" value="POLYCOMB GROUP PROTEIN PC"/>
    <property type="match status" value="1"/>
</dbReference>
<dbReference type="InterPro" id="IPR000953">
    <property type="entry name" value="Chromo/chromo_shadow_dom"/>
</dbReference>
<sequence length="277" mass="31100">MELSDLGDQVYKCEALKKKRSKNGRIEYYVKWKGWDAKFNTWEPEENILDPGLIRAFELEQATQAQRGRKRGRKPKNPAPESNDNEEDDLFESQLDEKPTSSRPPARLATSAERNLQNKSSTSRWHVDSDDAASEVTDPDSRRGKRPSIDIDEQRLKTGATATTTPGEDWQVKAEPIELEDRRPTRPPSPPANPVVVAPVAPVIPTMRSTSSEESESSIDSLTLDRFGHMGEGTQYTQVTSGGYTVTFEEVRDPEVFFGNLTAEERIAEPQPKLLSL</sequence>
<feature type="compositionally biased region" description="Polar residues" evidence="3">
    <location>
        <begin position="112"/>
        <end position="124"/>
    </location>
</feature>
<keyword evidence="6" id="KW-1185">Reference proteome</keyword>
<dbReference type="GO" id="GO:0035102">
    <property type="term" value="C:PRC1 complex"/>
    <property type="evidence" value="ECO:0007669"/>
    <property type="project" value="TreeGrafter"/>
</dbReference>
<organism evidence="5 6">
    <name type="scientific">Ramazzottius varieornatus</name>
    <name type="common">Water bear</name>
    <name type="synonym">Tardigrade</name>
    <dbReference type="NCBI Taxonomy" id="947166"/>
    <lineage>
        <taxon>Eukaryota</taxon>
        <taxon>Metazoa</taxon>
        <taxon>Ecdysozoa</taxon>
        <taxon>Tardigrada</taxon>
        <taxon>Eutardigrada</taxon>
        <taxon>Parachela</taxon>
        <taxon>Hypsibioidea</taxon>
        <taxon>Ramazzottiidae</taxon>
        <taxon>Ramazzottius</taxon>
    </lineage>
</organism>
<evidence type="ECO:0000256" key="2">
    <source>
        <dbReference type="ARBA" id="ARBA00023242"/>
    </source>
</evidence>
<comment type="subcellular location">
    <subcellularLocation>
        <location evidence="1">Nucleus</location>
    </subcellularLocation>
</comment>